<dbReference type="EMBL" id="JAATOP010000001">
    <property type="protein sequence ID" value="NIY71209.1"/>
    <property type="molecule type" value="Genomic_DNA"/>
</dbReference>
<dbReference type="RefSeq" id="WP_167636089.1">
    <property type="nucleotide sequence ID" value="NZ_JAATOP010000001.1"/>
</dbReference>
<reference evidence="1 2" key="1">
    <citation type="submission" date="2020-03" db="EMBL/GenBank/DDBJ databases">
        <title>Bacterial isolates of synthetic phycosphere.</title>
        <authorList>
            <person name="Fu H."/>
            <person name="Moran M.A."/>
        </authorList>
    </citation>
    <scope>NUCLEOTIDE SEQUENCE [LARGE SCALE GENOMIC DNA]</scope>
    <source>
        <strain evidence="1 2">HF1</strain>
    </source>
</reference>
<protein>
    <recommendedName>
        <fullName evidence="3">Lipoprotein</fullName>
    </recommendedName>
</protein>
<evidence type="ECO:0000313" key="2">
    <source>
        <dbReference type="Proteomes" id="UP000709466"/>
    </source>
</evidence>
<keyword evidence="2" id="KW-1185">Reference proteome</keyword>
<sequence length="186" mass="19970">MHRRALFALFAGAALTACTPILYETNPISRDMRATLRIASIEVNTAGTAFDSTRARDYTSSLAPELKGQLEREFRDRMTTGTGVQMIVDVSRLNVAGATTTAFGRDLSTLQGSARIVRNGATIGTYTLQVTAGDASTTTTGALISSAVQSGDGYYRTLLDKFARSAREQIIGADLPGERLLRQITN</sequence>
<name>A0ABX0VTY3_9RHOB</name>
<dbReference type="PROSITE" id="PS51257">
    <property type="entry name" value="PROKAR_LIPOPROTEIN"/>
    <property type="match status" value="1"/>
</dbReference>
<organism evidence="1 2">
    <name type="scientific">Marivivens donghaensis</name>
    <dbReference type="NCBI Taxonomy" id="1699413"/>
    <lineage>
        <taxon>Bacteria</taxon>
        <taxon>Pseudomonadati</taxon>
        <taxon>Pseudomonadota</taxon>
        <taxon>Alphaproteobacteria</taxon>
        <taxon>Rhodobacterales</taxon>
        <taxon>Paracoccaceae</taxon>
        <taxon>Marivivens group</taxon>
        <taxon>Marivivens</taxon>
    </lineage>
</organism>
<gene>
    <name evidence="1" type="ORF">HCZ30_02035</name>
</gene>
<accession>A0ABX0VTY3</accession>
<proteinExistence type="predicted"/>
<comment type="caution">
    <text evidence="1">The sequence shown here is derived from an EMBL/GenBank/DDBJ whole genome shotgun (WGS) entry which is preliminary data.</text>
</comment>
<dbReference type="Proteomes" id="UP000709466">
    <property type="component" value="Unassembled WGS sequence"/>
</dbReference>
<evidence type="ECO:0008006" key="3">
    <source>
        <dbReference type="Google" id="ProtNLM"/>
    </source>
</evidence>
<evidence type="ECO:0000313" key="1">
    <source>
        <dbReference type="EMBL" id="NIY71209.1"/>
    </source>
</evidence>